<dbReference type="InterPro" id="IPR055296">
    <property type="entry name" value="SRL2-like"/>
</dbReference>
<keyword evidence="2" id="KW-1185">Reference proteome</keyword>
<dbReference type="Proteomes" id="UP001324115">
    <property type="component" value="Unassembled WGS sequence"/>
</dbReference>
<name>A0AAN7J3U1_QUERU</name>
<proteinExistence type="predicted"/>
<accession>A0AAN7J3U1</accession>
<sequence length="86" mass="9945">MAKFANEATTVQRVLESLFCSFCYFDNGNLWSLEHGVALSVLLDTVNEREIWLSLCYLQLMMTFYPMHSKGQLILACSKAWKVQPY</sequence>
<evidence type="ECO:0000313" key="2">
    <source>
        <dbReference type="Proteomes" id="UP001324115"/>
    </source>
</evidence>
<dbReference type="EMBL" id="JAXUIC010000003">
    <property type="protein sequence ID" value="KAK4598359.1"/>
    <property type="molecule type" value="Genomic_DNA"/>
</dbReference>
<comment type="caution">
    <text evidence="1">The sequence shown here is derived from an EMBL/GenBank/DDBJ whole genome shotgun (WGS) entry which is preliminary data.</text>
</comment>
<dbReference type="PANTHER" id="PTHR46087:SF9">
    <property type="entry name" value="ARM REPEAT SUPERFAMILY PROTEIN"/>
    <property type="match status" value="1"/>
</dbReference>
<dbReference type="AlphaFoldDB" id="A0AAN7J3U1"/>
<gene>
    <name evidence="1" type="ORF">RGQ29_015721</name>
</gene>
<organism evidence="1 2">
    <name type="scientific">Quercus rubra</name>
    <name type="common">Northern red oak</name>
    <name type="synonym">Quercus borealis</name>
    <dbReference type="NCBI Taxonomy" id="3512"/>
    <lineage>
        <taxon>Eukaryota</taxon>
        <taxon>Viridiplantae</taxon>
        <taxon>Streptophyta</taxon>
        <taxon>Embryophyta</taxon>
        <taxon>Tracheophyta</taxon>
        <taxon>Spermatophyta</taxon>
        <taxon>Magnoliopsida</taxon>
        <taxon>eudicotyledons</taxon>
        <taxon>Gunneridae</taxon>
        <taxon>Pentapetalae</taxon>
        <taxon>rosids</taxon>
        <taxon>fabids</taxon>
        <taxon>Fagales</taxon>
        <taxon>Fagaceae</taxon>
        <taxon>Quercus</taxon>
    </lineage>
</organism>
<reference evidence="1 2" key="1">
    <citation type="journal article" date="2023" name="G3 (Bethesda)">
        <title>A haplotype-resolved chromosome-scale genome for Quercus rubra L. provides insights into the genetics of adaptive traits for red oak species.</title>
        <authorList>
            <person name="Kapoor B."/>
            <person name="Jenkins J."/>
            <person name="Schmutz J."/>
            <person name="Zhebentyayeva T."/>
            <person name="Kuelheim C."/>
            <person name="Coggeshall M."/>
            <person name="Heim C."/>
            <person name="Lasky J.R."/>
            <person name="Leites L."/>
            <person name="Islam-Faridi N."/>
            <person name="Romero-Severson J."/>
            <person name="DeLeo V.L."/>
            <person name="Lucas S.M."/>
            <person name="Lazic D."/>
            <person name="Gailing O."/>
            <person name="Carlson J."/>
            <person name="Staton M."/>
        </authorList>
    </citation>
    <scope>NUCLEOTIDE SEQUENCE [LARGE SCALE GENOMIC DNA]</scope>
    <source>
        <strain evidence="1">Pseudo-F2</strain>
    </source>
</reference>
<dbReference type="PANTHER" id="PTHR46087">
    <property type="entry name" value="PUTATIVE, EXPRESSED-RELATED"/>
    <property type="match status" value="1"/>
</dbReference>
<evidence type="ECO:0000313" key="1">
    <source>
        <dbReference type="EMBL" id="KAK4598359.1"/>
    </source>
</evidence>
<protein>
    <submittedName>
        <fullName evidence="1">Uncharacterized protein</fullName>
    </submittedName>
</protein>